<proteinExistence type="predicted"/>
<feature type="non-terminal residue" evidence="4">
    <location>
        <position position="289"/>
    </location>
</feature>
<keyword evidence="5" id="KW-1185">Reference proteome</keyword>
<reference evidence="4" key="1">
    <citation type="submission" date="2022-07" db="EMBL/GenBank/DDBJ databases">
        <title>Phylogenomic reconstructions and comparative analyses of Kickxellomycotina fungi.</title>
        <authorList>
            <person name="Reynolds N.K."/>
            <person name="Stajich J.E."/>
            <person name="Barry K."/>
            <person name="Grigoriev I.V."/>
            <person name="Crous P."/>
            <person name="Smith M.E."/>
        </authorList>
    </citation>
    <scope>NUCLEOTIDE SEQUENCE</scope>
    <source>
        <strain evidence="4">NBRC 105413</strain>
    </source>
</reference>
<comment type="caution">
    <text evidence="4">The sequence shown here is derived from an EMBL/GenBank/DDBJ whole genome shotgun (WGS) entry which is preliminary data.</text>
</comment>
<keyword evidence="1" id="KW-0539">Nucleus</keyword>
<gene>
    <name evidence="4" type="ORF">LPJ64_004594</name>
</gene>
<dbReference type="GO" id="GO:0003677">
    <property type="term" value="F:DNA binding"/>
    <property type="evidence" value="ECO:0007669"/>
    <property type="project" value="UniProtKB-UniRule"/>
</dbReference>
<dbReference type="Pfam" id="PF00505">
    <property type="entry name" value="HMG_box"/>
    <property type="match status" value="1"/>
</dbReference>
<protein>
    <recommendedName>
        <fullName evidence="3">HMG box domain-containing protein</fullName>
    </recommendedName>
</protein>
<dbReference type="PROSITE" id="PS50118">
    <property type="entry name" value="HMG_BOX_2"/>
    <property type="match status" value="1"/>
</dbReference>
<name>A0A9W7XI09_9FUNG</name>
<dbReference type="InterPro" id="IPR009071">
    <property type="entry name" value="HMG_box_dom"/>
</dbReference>
<evidence type="ECO:0000256" key="2">
    <source>
        <dbReference type="SAM" id="MobiDB-lite"/>
    </source>
</evidence>
<evidence type="ECO:0000259" key="3">
    <source>
        <dbReference type="PROSITE" id="PS50118"/>
    </source>
</evidence>
<feature type="DNA-binding region" description="HMG box" evidence="1">
    <location>
        <begin position="147"/>
        <end position="215"/>
    </location>
</feature>
<dbReference type="SUPFAM" id="SSF47095">
    <property type="entry name" value="HMG-box"/>
    <property type="match status" value="1"/>
</dbReference>
<dbReference type="EMBL" id="JANBOH010000234">
    <property type="protein sequence ID" value="KAJ1643642.1"/>
    <property type="molecule type" value="Genomic_DNA"/>
</dbReference>
<dbReference type="Gene3D" id="1.10.30.10">
    <property type="entry name" value="High mobility group box domain"/>
    <property type="match status" value="1"/>
</dbReference>
<organism evidence="4 5">
    <name type="scientific">Coemansia asiatica</name>
    <dbReference type="NCBI Taxonomy" id="1052880"/>
    <lineage>
        <taxon>Eukaryota</taxon>
        <taxon>Fungi</taxon>
        <taxon>Fungi incertae sedis</taxon>
        <taxon>Zoopagomycota</taxon>
        <taxon>Kickxellomycotina</taxon>
        <taxon>Kickxellomycetes</taxon>
        <taxon>Kickxellales</taxon>
        <taxon>Kickxellaceae</taxon>
        <taxon>Coemansia</taxon>
    </lineage>
</organism>
<feature type="region of interest" description="Disordered" evidence="2">
    <location>
        <begin position="240"/>
        <end position="289"/>
    </location>
</feature>
<feature type="domain" description="HMG box" evidence="3">
    <location>
        <begin position="147"/>
        <end position="215"/>
    </location>
</feature>
<accession>A0A9W7XI09</accession>
<dbReference type="Proteomes" id="UP001145021">
    <property type="component" value="Unassembled WGS sequence"/>
</dbReference>
<keyword evidence="1" id="KW-0238">DNA-binding</keyword>
<sequence>MENYHNYPTQYNPEQYNNQGPMHPSHMMYPHIGGIQMMGPMHGPAMVGPMMSYPAAMPNMSNGSKQPITRSAHVISEPACHVYRADESAEAVEFTTRQLIAFDGKVFVEHIPGHNVIYAPISLKPQHVLQSSAGSRVAKLRLKPKKVERPKNIFFKYRSQKVKELQIMYPKLNQTVISRIAAEHWKNEKPEVKEKFKKMYQGEMVQYELAKKIKRAKGNSYFDSDNDGLEIAETSSLNGETRQASPYYGNLSITGPDMSSRPATVDHTSPVESQNANERYPPMEMTRQR</sequence>
<dbReference type="AlphaFoldDB" id="A0A9W7XI09"/>
<dbReference type="InterPro" id="IPR036910">
    <property type="entry name" value="HMG_box_dom_sf"/>
</dbReference>
<evidence type="ECO:0000313" key="4">
    <source>
        <dbReference type="EMBL" id="KAJ1643642.1"/>
    </source>
</evidence>
<dbReference type="GO" id="GO:0005634">
    <property type="term" value="C:nucleus"/>
    <property type="evidence" value="ECO:0007669"/>
    <property type="project" value="UniProtKB-UniRule"/>
</dbReference>
<evidence type="ECO:0000313" key="5">
    <source>
        <dbReference type="Proteomes" id="UP001145021"/>
    </source>
</evidence>
<dbReference type="SMART" id="SM00398">
    <property type="entry name" value="HMG"/>
    <property type="match status" value="1"/>
</dbReference>
<feature type="compositionally biased region" description="Polar residues" evidence="2">
    <location>
        <begin position="266"/>
        <end position="277"/>
    </location>
</feature>
<evidence type="ECO:0000256" key="1">
    <source>
        <dbReference type="PROSITE-ProRule" id="PRU00267"/>
    </source>
</evidence>